<accession>A0ABT8L3X4</accession>
<protein>
    <submittedName>
        <fullName evidence="2">DUF4097 family beta strand repeat-containing protein</fullName>
    </submittedName>
</protein>
<dbReference type="RefSeq" id="WP_346757731.1">
    <property type="nucleotide sequence ID" value="NZ_JAUJEB010000001.1"/>
</dbReference>
<proteinExistence type="predicted"/>
<keyword evidence="3" id="KW-1185">Reference proteome</keyword>
<dbReference type="InterPro" id="IPR025164">
    <property type="entry name" value="Toastrack_DUF4097"/>
</dbReference>
<organism evidence="2 3">
    <name type="scientific">Agaribacillus aureus</name>
    <dbReference type="NCBI Taxonomy" id="3051825"/>
    <lineage>
        <taxon>Bacteria</taxon>
        <taxon>Pseudomonadati</taxon>
        <taxon>Bacteroidota</taxon>
        <taxon>Cytophagia</taxon>
        <taxon>Cytophagales</taxon>
        <taxon>Splendidivirgaceae</taxon>
        <taxon>Agaribacillus</taxon>
    </lineage>
</organism>
<evidence type="ECO:0000259" key="1">
    <source>
        <dbReference type="Pfam" id="PF13349"/>
    </source>
</evidence>
<gene>
    <name evidence="2" type="ORF">QQ020_10170</name>
</gene>
<comment type="caution">
    <text evidence="2">The sequence shown here is derived from an EMBL/GenBank/DDBJ whole genome shotgun (WGS) entry which is preliminary data.</text>
</comment>
<dbReference type="Proteomes" id="UP001172083">
    <property type="component" value="Unassembled WGS sequence"/>
</dbReference>
<evidence type="ECO:0000313" key="2">
    <source>
        <dbReference type="EMBL" id="MDN5212414.1"/>
    </source>
</evidence>
<reference evidence="2" key="1">
    <citation type="submission" date="2023-06" db="EMBL/GenBank/DDBJ databases">
        <title>Genomic of Agaribacillus aureum.</title>
        <authorList>
            <person name="Wang G."/>
        </authorList>
    </citation>
    <scope>NUCLEOTIDE SEQUENCE</scope>
    <source>
        <strain evidence="2">BMA12</strain>
    </source>
</reference>
<dbReference type="EMBL" id="JAUJEB010000001">
    <property type="protein sequence ID" value="MDN5212414.1"/>
    <property type="molecule type" value="Genomic_DNA"/>
</dbReference>
<dbReference type="Pfam" id="PF13349">
    <property type="entry name" value="DUF4097"/>
    <property type="match status" value="1"/>
</dbReference>
<evidence type="ECO:0000313" key="3">
    <source>
        <dbReference type="Proteomes" id="UP001172083"/>
    </source>
</evidence>
<name>A0ABT8L3X4_9BACT</name>
<feature type="domain" description="DUF4097" evidence="1">
    <location>
        <begin position="112"/>
        <end position="292"/>
    </location>
</feature>
<sequence>MIYRIILTTVIVQGLLISALGQTKLQVLTKIVEKSFVASSSTSLQVDGQKSDIRVNTWNRNEVRVVLKLISKSPSKSVAEKELDYQRYILEKKKEIIHLKNYLVIPQGVSKLQSIQVASYEITVPRGCKMTLTNQYGDVEVYNLSGVVNMNVKYGKIRLENLNAAIQIHSYFGDLIVRNVDGHLKVNANHTKINLDDIAGDVKLNSTLGDVYIGTAKDIKSLDIIASKADITLENPDYQQFNFSLKSKFGDVLVPDQYQQYFRSHTRDNKSFVYEPLSKGSSISLITSFGNIIAK</sequence>